<name>A0A940T4B5_9MICO</name>
<gene>
    <name evidence="1" type="ORF">JOF28_001965</name>
</gene>
<sequence length="137" mass="14446">MPVIDIAPLYMDGADLSIEGDDYAAHISGASFVPTSSTVTWTGAKPNATFTRQSRATWVLTLNYAQDWESAKSLSQYLHDHEGKVVDIILAPVTGGKAFTASVTIAPGTIGAEINTFGTSTVSLGLNGRPEYTVIAP</sequence>
<dbReference type="AlphaFoldDB" id="A0A940T4B5"/>
<keyword evidence="2" id="KW-1185">Reference proteome</keyword>
<dbReference type="RefSeq" id="WP_209705595.1">
    <property type="nucleotide sequence ID" value="NZ_JAFIDA010000001.1"/>
</dbReference>
<comment type="caution">
    <text evidence="1">The sequence shown here is derived from an EMBL/GenBank/DDBJ whole genome shotgun (WGS) entry which is preliminary data.</text>
</comment>
<evidence type="ECO:0000313" key="1">
    <source>
        <dbReference type="EMBL" id="MBP1326733.1"/>
    </source>
</evidence>
<evidence type="ECO:0000313" key="2">
    <source>
        <dbReference type="Proteomes" id="UP000675163"/>
    </source>
</evidence>
<dbReference type="Proteomes" id="UP000675163">
    <property type="component" value="Unassembled WGS sequence"/>
</dbReference>
<protein>
    <submittedName>
        <fullName evidence="1">Uncharacterized protein</fullName>
    </submittedName>
</protein>
<proteinExistence type="predicted"/>
<reference evidence="1" key="1">
    <citation type="submission" date="2021-02" db="EMBL/GenBank/DDBJ databases">
        <title>Sequencing the genomes of 1000 actinobacteria strains.</title>
        <authorList>
            <person name="Klenk H.-P."/>
        </authorList>
    </citation>
    <scope>NUCLEOTIDE SEQUENCE</scope>
    <source>
        <strain evidence="1">DSM 22850</strain>
    </source>
</reference>
<accession>A0A940T4B5</accession>
<dbReference type="EMBL" id="JAFIDA010000001">
    <property type="protein sequence ID" value="MBP1326733.1"/>
    <property type="molecule type" value="Genomic_DNA"/>
</dbReference>
<organism evidence="1 2">
    <name type="scientific">Leucobacter exalbidus</name>
    <dbReference type="NCBI Taxonomy" id="662960"/>
    <lineage>
        <taxon>Bacteria</taxon>
        <taxon>Bacillati</taxon>
        <taxon>Actinomycetota</taxon>
        <taxon>Actinomycetes</taxon>
        <taxon>Micrococcales</taxon>
        <taxon>Microbacteriaceae</taxon>
        <taxon>Leucobacter</taxon>
    </lineage>
</organism>